<feature type="signal peptide" evidence="1">
    <location>
        <begin position="1"/>
        <end position="18"/>
    </location>
</feature>
<protein>
    <recommendedName>
        <fullName evidence="4">Glycosyltransferase family 92 protein</fullName>
    </recommendedName>
</protein>
<keyword evidence="3" id="KW-1185">Reference proteome</keyword>
<sequence length="110" mass="12801">MIFEVFLITLLFGKFSNEQIPPEYQRVLKHAKSFEGLLNNLHVIYSPYLTNRQIDKTSGHGVTLPLKTGSASQRILSLQNIKDYQMDDEMLCFYYKNHTIGAELTEEMHF</sequence>
<dbReference type="EnsemblMetazoa" id="CJA01065b.1">
    <property type="protein sequence ID" value="CJA01065b.1"/>
    <property type="gene ID" value="WBGene00120269"/>
</dbReference>
<name>A0A8R1DG12_CAEJA</name>
<organism evidence="2 3">
    <name type="scientific">Caenorhabditis japonica</name>
    <dbReference type="NCBI Taxonomy" id="281687"/>
    <lineage>
        <taxon>Eukaryota</taxon>
        <taxon>Metazoa</taxon>
        <taxon>Ecdysozoa</taxon>
        <taxon>Nematoda</taxon>
        <taxon>Chromadorea</taxon>
        <taxon>Rhabditida</taxon>
        <taxon>Rhabditina</taxon>
        <taxon>Rhabditomorpha</taxon>
        <taxon>Rhabditoidea</taxon>
        <taxon>Rhabditidae</taxon>
        <taxon>Peloderinae</taxon>
        <taxon>Caenorhabditis</taxon>
    </lineage>
</organism>
<reference evidence="3" key="1">
    <citation type="submission" date="2010-08" db="EMBL/GenBank/DDBJ databases">
        <authorList>
            <consortium name="Caenorhabditis japonica Sequencing Consortium"/>
            <person name="Wilson R.K."/>
        </authorList>
    </citation>
    <scope>NUCLEOTIDE SEQUENCE [LARGE SCALE GENOMIC DNA]</scope>
    <source>
        <strain evidence="3">DF5081</strain>
    </source>
</reference>
<accession>A0A8R1DG12</accession>
<evidence type="ECO:0008006" key="4">
    <source>
        <dbReference type="Google" id="ProtNLM"/>
    </source>
</evidence>
<feature type="chain" id="PRO_5035735554" description="Glycosyltransferase family 92 protein" evidence="1">
    <location>
        <begin position="19"/>
        <end position="110"/>
    </location>
</feature>
<evidence type="ECO:0000313" key="2">
    <source>
        <dbReference type="EnsemblMetazoa" id="CJA01065b.1"/>
    </source>
</evidence>
<dbReference type="Proteomes" id="UP000005237">
    <property type="component" value="Unassembled WGS sequence"/>
</dbReference>
<reference evidence="2" key="2">
    <citation type="submission" date="2022-06" db="UniProtKB">
        <authorList>
            <consortium name="EnsemblMetazoa"/>
        </authorList>
    </citation>
    <scope>IDENTIFICATION</scope>
    <source>
        <strain evidence="2">DF5081</strain>
    </source>
</reference>
<evidence type="ECO:0000313" key="3">
    <source>
        <dbReference type="Proteomes" id="UP000005237"/>
    </source>
</evidence>
<proteinExistence type="predicted"/>
<keyword evidence="1" id="KW-0732">Signal</keyword>
<evidence type="ECO:0000256" key="1">
    <source>
        <dbReference type="SAM" id="SignalP"/>
    </source>
</evidence>
<dbReference type="AlphaFoldDB" id="A0A8R1DG12"/>